<organism evidence="1 2">
    <name type="scientific">Pseudonocardia zijingensis</name>
    <dbReference type="NCBI Taxonomy" id="153376"/>
    <lineage>
        <taxon>Bacteria</taxon>
        <taxon>Bacillati</taxon>
        <taxon>Actinomycetota</taxon>
        <taxon>Actinomycetes</taxon>
        <taxon>Pseudonocardiales</taxon>
        <taxon>Pseudonocardiaceae</taxon>
        <taxon>Pseudonocardia</taxon>
    </lineage>
</organism>
<accession>A0ABN1NBQ8</accession>
<protein>
    <submittedName>
        <fullName evidence="1">Uncharacterized protein</fullName>
    </submittedName>
</protein>
<dbReference type="EMBL" id="BAAAHP010000231">
    <property type="protein sequence ID" value="GAA0901212.1"/>
    <property type="molecule type" value="Genomic_DNA"/>
</dbReference>
<dbReference type="RefSeq" id="WP_343945812.1">
    <property type="nucleotide sequence ID" value="NZ_BAAAHP010000231.1"/>
</dbReference>
<keyword evidence="2" id="KW-1185">Reference proteome</keyword>
<evidence type="ECO:0000313" key="1">
    <source>
        <dbReference type="EMBL" id="GAA0901212.1"/>
    </source>
</evidence>
<name>A0ABN1NBQ8_9PSEU</name>
<gene>
    <name evidence="1" type="ORF">GCM10009559_67620</name>
</gene>
<proteinExistence type="predicted"/>
<reference evidence="1 2" key="1">
    <citation type="journal article" date="2019" name="Int. J. Syst. Evol. Microbiol.">
        <title>The Global Catalogue of Microorganisms (GCM) 10K type strain sequencing project: providing services to taxonomists for standard genome sequencing and annotation.</title>
        <authorList>
            <consortium name="The Broad Institute Genomics Platform"/>
            <consortium name="The Broad Institute Genome Sequencing Center for Infectious Disease"/>
            <person name="Wu L."/>
            <person name="Ma J."/>
        </authorList>
    </citation>
    <scope>NUCLEOTIDE SEQUENCE [LARGE SCALE GENOMIC DNA]</scope>
    <source>
        <strain evidence="1 2">JCM 11117</strain>
    </source>
</reference>
<comment type="caution">
    <text evidence="1">The sequence shown here is derived from an EMBL/GenBank/DDBJ whole genome shotgun (WGS) entry which is preliminary data.</text>
</comment>
<dbReference type="Proteomes" id="UP001499967">
    <property type="component" value="Unassembled WGS sequence"/>
</dbReference>
<evidence type="ECO:0000313" key="2">
    <source>
        <dbReference type="Proteomes" id="UP001499967"/>
    </source>
</evidence>
<sequence>MEKLSDWSMLMLAWAEEVRRLIGELYAVRKEHWDLLAAQERSEDWSPSDEVIARAFRRHWVASHQVVWAAYQLNRWAARDARDSGREVPAADAVLKNLRDALEHLDEAEWQDDVTLGPPPEGTGRNKLTGRALRELPGNGLLFGVGFDGKVLGLVDIDELDRRAAGIIEALDHAEYESVEAEVEHLLEAGWWQDDIPDKAGNSDEG</sequence>